<evidence type="ECO:0000313" key="3">
    <source>
        <dbReference type="Proteomes" id="UP000198607"/>
    </source>
</evidence>
<sequence length="270" mass="30196">MIGLGTYAFFWQHSDRATPPLSLDEMLRRTQSLGGGVFQICDYRAVLDYDPARLQQLKAVAQELGIVLELGTKGIRPDHLAGYLRVAEALGVKVIRSMVTAPDHRPTLSEAEQLLRAQLPAFAAADVTIALETYEQLSSRDLVALVEAVGSERLGICLDPANCVAALEHPIDVIHRCAPYVKNLHVKDFAFTRRGGWVGFTLEGTELGTGLLPYDEMIKAVRPEERGIHRIVEHWLTWQDDFEKTVTAENNWNAYNLAFMRQRDEALGKQ</sequence>
<dbReference type="InterPro" id="IPR013022">
    <property type="entry name" value="Xyl_isomerase-like_TIM-brl"/>
</dbReference>
<accession>A0A1G8KT12</accession>
<keyword evidence="3" id="KW-1185">Reference proteome</keyword>
<dbReference type="PANTHER" id="PTHR12110:SF52">
    <property type="entry name" value="XYLOSE ISOMERASE"/>
    <property type="match status" value="1"/>
</dbReference>
<keyword evidence="2" id="KW-0413">Isomerase</keyword>
<feature type="domain" description="Xylose isomerase-like TIM barrel" evidence="1">
    <location>
        <begin position="29"/>
        <end position="238"/>
    </location>
</feature>
<dbReference type="EMBL" id="FNCY01000019">
    <property type="protein sequence ID" value="SDI46581.1"/>
    <property type="molecule type" value="Genomic_DNA"/>
</dbReference>
<evidence type="ECO:0000313" key="2">
    <source>
        <dbReference type="EMBL" id="SDI46581.1"/>
    </source>
</evidence>
<dbReference type="AlphaFoldDB" id="A0A1G8KT12"/>
<protein>
    <submittedName>
        <fullName evidence="2">Sugar phosphate isomerase/epimerase</fullName>
    </submittedName>
</protein>
<dbReference type="GO" id="GO:0016853">
    <property type="term" value="F:isomerase activity"/>
    <property type="evidence" value="ECO:0007669"/>
    <property type="project" value="UniProtKB-KW"/>
</dbReference>
<dbReference type="OrthoDB" id="3350993at2"/>
<organism evidence="2 3">
    <name type="scientific">Propionivibrio dicarboxylicus</name>
    <dbReference type="NCBI Taxonomy" id="83767"/>
    <lineage>
        <taxon>Bacteria</taxon>
        <taxon>Pseudomonadati</taxon>
        <taxon>Pseudomonadota</taxon>
        <taxon>Betaproteobacteria</taxon>
        <taxon>Rhodocyclales</taxon>
        <taxon>Rhodocyclaceae</taxon>
        <taxon>Propionivibrio</taxon>
    </lineage>
</organism>
<dbReference type="RefSeq" id="WP_091939513.1">
    <property type="nucleotide sequence ID" value="NZ_FNCY01000019.1"/>
</dbReference>
<name>A0A1G8KT12_9RHOO</name>
<dbReference type="PANTHER" id="PTHR12110">
    <property type="entry name" value="HYDROXYPYRUVATE ISOMERASE"/>
    <property type="match status" value="1"/>
</dbReference>
<dbReference type="InterPro" id="IPR050312">
    <property type="entry name" value="IolE/XylAMocC-like"/>
</dbReference>
<dbReference type="Gene3D" id="3.20.20.150">
    <property type="entry name" value="Divalent-metal-dependent TIM barrel enzymes"/>
    <property type="match status" value="1"/>
</dbReference>
<gene>
    <name evidence="2" type="ORF">SAMN05660652_03490</name>
</gene>
<dbReference type="STRING" id="83767.SAMN05660652_03490"/>
<reference evidence="2 3" key="1">
    <citation type="submission" date="2016-10" db="EMBL/GenBank/DDBJ databases">
        <authorList>
            <person name="de Groot N.N."/>
        </authorList>
    </citation>
    <scope>NUCLEOTIDE SEQUENCE [LARGE SCALE GENOMIC DNA]</scope>
    <source>
        <strain evidence="2 3">DSM 5885</strain>
    </source>
</reference>
<dbReference type="Proteomes" id="UP000198607">
    <property type="component" value="Unassembled WGS sequence"/>
</dbReference>
<dbReference type="SUPFAM" id="SSF51658">
    <property type="entry name" value="Xylose isomerase-like"/>
    <property type="match status" value="1"/>
</dbReference>
<dbReference type="Pfam" id="PF01261">
    <property type="entry name" value="AP_endonuc_2"/>
    <property type="match status" value="1"/>
</dbReference>
<proteinExistence type="predicted"/>
<dbReference type="InterPro" id="IPR036237">
    <property type="entry name" value="Xyl_isomerase-like_sf"/>
</dbReference>
<evidence type="ECO:0000259" key="1">
    <source>
        <dbReference type="Pfam" id="PF01261"/>
    </source>
</evidence>